<dbReference type="AlphaFoldDB" id="A0A6G1EDE1"/>
<dbReference type="EMBL" id="SPHZ02000004">
    <property type="protein sequence ID" value="KAF0922422.1"/>
    <property type="molecule type" value="Genomic_DNA"/>
</dbReference>
<dbReference type="Proteomes" id="UP000479710">
    <property type="component" value="Unassembled WGS sequence"/>
</dbReference>
<evidence type="ECO:0000256" key="1">
    <source>
        <dbReference type="SAM" id="MobiDB-lite"/>
    </source>
</evidence>
<proteinExistence type="predicted"/>
<evidence type="ECO:0000313" key="2">
    <source>
        <dbReference type="EMBL" id="KAF0922422.1"/>
    </source>
</evidence>
<feature type="compositionally biased region" description="Polar residues" evidence="1">
    <location>
        <begin position="64"/>
        <end position="78"/>
    </location>
</feature>
<reference evidence="2 3" key="1">
    <citation type="submission" date="2019-11" db="EMBL/GenBank/DDBJ databases">
        <title>Whole genome sequence of Oryza granulata.</title>
        <authorList>
            <person name="Li W."/>
        </authorList>
    </citation>
    <scope>NUCLEOTIDE SEQUENCE [LARGE SCALE GENOMIC DNA]</scope>
    <source>
        <strain evidence="3">cv. Menghai</strain>
        <tissue evidence="2">Leaf</tissue>
    </source>
</reference>
<comment type="caution">
    <text evidence="2">The sequence shown here is derived from an EMBL/GenBank/DDBJ whole genome shotgun (WGS) entry which is preliminary data.</text>
</comment>
<protein>
    <submittedName>
        <fullName evidence="2">Uncharacterized protein</fullName>
    </submittedName>
</protein>
<name>A0A6G1EDE1_9ORYZ</name>
<keyword evidence="3" id="KW-1185">Reference proteome</keyword>
<evidence type="ECO:0000313" key="3">
    <source>
        <dbReference type="Proteomes" id="UP000479710"/>
    </source>
</evidence>
<feature type="region of interest" description="Disordered" evidence="1">
    <location>
        <begin position="59"/>
        <end position="78"/>
    </location>
</feature>
<organism evidence="2 3">
    <name type="scientific">Oryza meyeriana var. granulata</name>
    <dbReference type="NCBI Taxonomy" id="110450"/>
    <lineage>
        <taxon>Eukaryota</taxon>
        <taxon>Viridiplantae</taxon>
        <taxon>Streptophyta</taxon>
        <taxon>Embryophyta</taxon>
        <taxon>Tracheophyta</taxon>
        <taxon>Spermatophyta</taxon>
        <taxon>Magnoliopsida</taxon>
        <taxon>Liliopsida</taxon>
        <taxon>Poales</taxon>
        <taxon>Poaceae</taxon>
        <taxon>BOP clade</taxon>
        <taxon>Oryzoideae</taxon>
        <taxon>Oryzeae</taxon>
        <taxon>Oryzinae</taxon>
        <taxon>Oryza</taxon>
        <taxon>Oryza meyeriana</taxon>
    </lineage>
</organism>
<accession>A0A6G1EDE1</accession>
<sequence length="78" mass="8607">MPPFCLVTLVLASRHGRFCSPRPKQLALEPIDNLLPVNGKRAPPVIPFSMTDAWTPRAYLGKSQPLNPQDPIQTARSS</sequence>
<gene>
    <name evidence="2" type="ORF">E2562_034665</name>
</gene>